<accession>A0ABY2TM82</accession>
<gene>
    <name evidence="2" type="ORF">EZH24_12480</name>
</gene>
<proteinExistence type="predicted"/>
<dbReference type="EMBL" id="SJDU01000588">
    <property type="protein sequence ID" value="TKZ25246.1"/>
    <property type="molecule type" value="Genomic_DNA"/>
</dbReference>
<keyword evidence="1" id="KW-0732">Signal</keyword>
<protein>
    <submittedName>
        <fullName evidence="2">Uncharacterized protein</fullName>
    </submittedName>
</protein>
<evidence type="ECO:0000256" key="1">
    <source>
        <dbReference type="SAM" id="SignalP"/>
    </source>
</evidence>
<dbReference type="Proteomes" id="UP000310168">
    <property type="component" value="Unassembled WGS sequence"/>
</dbReference>
<dbReference type="RefSeq" id="WP_137999375.1">
    <property type="nucleotide sequence ID" value="NZ_SJDU01000588.1"/>
</dbReference>
<keyword evidence="3" id="KW-1185">Reference proteome</keyword>
<sequence>MKKLFLFTTILCLILSTTIYPGIAFTGKYTCKDKPNSYYIIKRSTSKPNDEGLITYYDGDMDITMDGRIKSSFGSKIMTVYWTQGIVESFELVNATQFYTGDFKWVRKGPAQ</sequence>
<comment type="caution">
    <text evidence="2">The sequence shown here is derived from an EMBL/GenBank/DDBJ whole genome shotgun (WGS) entry which is preliminary data.</text>
</comment>
<evidence type="ECO:0000313" key="2">
    <source>
        <dbReference type="EMBL" id="TKZ25246.1"/>
    </source>
</evidence>
<feature type="signal peptide" evidence="1">
    <location>
        <begin position="1"/>
        <end position="21"/>
    </location>
</feature>
<name>A0ABY2TM82_9SPIR</name>
<feature type="chain" id="PRO_5045974587" evidence="1">
    <location>
        <begin position="22"/>
        <end position="112"/>
    </location>
</feature>
<evidence type="ECO:0000313" key="3">
    <source>
        <dbReference type="Proteomes" id="UP000310168"/>
    </source>
</evidence>
<reference evidence="2 3" key="1">
    <citation type="journal article" date="2019" name="Anaerobe">
        <title>Brachyspira catarrhinii sp. nov., an anaerobic intestinal spirochaete isolated from vervet monkeys may have been misidentified as Brachyspira aalborgi in previous studies.</title>
        <authorList>
            <person name="Phillips N.D."/>
            <person name="La T."/>
            <person name="Hampson D.J."/>
        </authorList>
    </citation>
    <scope>NUCLEOTIDE SEQUENCE [LARGE SCALE GENOMIC DNA]</scope>
    <source>
        <strain evidence="2 3">Z12</strain>
    </source>
</reference>
<organism evidence="2 3">
    <name type="scientific">Brachyspira catarrhinii</name>
    <dbReference type="NCBI Taxonomy" id="2528966"/>
    <lineage>
        <taxon>Bacteria</taxon>
        <taxon>Pseudomonadati</taxon>
        <taxon>Spirochaetota</taxon>
        <taxon>Spirochaetia</taxon>
        <taxon>Brachyspirales</taxon>
        <taxon>Brachyspiraceae</taxon>
        <taxon>Brachyspira</taxon>
    </lineage>
</organism>